<evidence type="ECO:0000256" key="1">
    <source>
        <dbReference type="ARBA" id="ARBA00001936"/>
    </source>
</evidence>
<dbReference type="Gene3D" id="3.30.160.380">
    <property type="entry name" value="Dicer dimerisation domain"/>
    <property type="match status" value="1"/>
</dbReference>
<dbReference type="Pfam" id="PF03368">
    <property type="entry name" value="Dicer_dimer"/>
    <property type="match status" value="1"/>
</dbReference>
<keyword evidence="12" id="KW-0067">ATP-binding</keyword>
<dbReference type="GO" id="GO:0005737">
    <property type="term" value="C:cytoplasm"/>
    <property type="evidence" value="ECO:0007669"/>
    <property type="project" value="UniProtKB-SubCell"/>
</dbReference>
<dbReference type="PANTHER" id="PTHR14950">
    <property type="entry name" value="DICER-RELATED"/>
    <property type="match status" value="1"/>
</dbReference>
<comment type="cofactor">
    <cofactor evidence="1">
        <name>Mn(2+)</name>
        <dbReference type="ChEBI" id="CHEBI:29035"/>
    </cofactor>
</comment>
<evidence type="ECO:0000313" key="29">
    <source>
        <dbReference type="Proteomes" id="UP000799423"/>
    </source>
</evidence>
<dbReference type="InterPro" id="IPR000999">
    <property type="entry name" value="RNase_III_dom"/>
</dbReference>
<comment type="function">
    <text evidence="19">Dicer-like endonuclease involved in cleaving double-stranded RNA in the RNA interference (RNAi) pathway. Produces 21 to 25 bp dsRNAs (siRNAs) which target the selective destruction of homologous RNAs leading to sequence-specific suppression of gene expression, called post-transcriptional gene silencing (PTGS). Part of a broad host defense response against viral infection and transposons.</text>
</comment>
<keyword evidence="11" id="KW-0347">Helicase</keyword>
<evidence type="ECO:0000256" key="5">
    <source>
        <dbReference type="ARBA" id="ARBA00022490"/>
    </source>
</evidence>
<evidence type="ECO:0000256" key="10">
    <source>
        <dbReference type="ARBA" id="ARBA00022801"/>
    </source>
</evidence>
<dbReference type="Gene3D" id="1.10.1520.10">
    <property type="entry name" value="Ribonuclease III domain"/>
    <property type="match status" value="2"/>
</dbReference>
<dbReference type="InterPro" id="IPR000426">
    <property type="entry name" value="Proteasome_asu_N"/>
</dbReference>
<dbReference type="Pfam" id="PF00270">
    <property type="entry name" value="DEAD"/>
    <property type="match status" value="1"/>
</dbReference>
<dbReference type="Proteomes" id="UP000799423">
    <property type="component" value="Unassembled WGS sequence"/>
</dbReference>
<dbReference type="EMBL" id="MU006323">
    <property type="protein sequence ID" value="KAF2847785.1"/>
    <property type="molecule type" value="Genomic_DNA"/>
</dbReference>
<dbReference type="GO" id="GO:0046872">
    <property type="term" value="F:metal ion binding"/>
    <property type="evidence" value="ECO:0007669"/>
    <property type="project" value="UniProtKB-KW"/>
</dbReference>
<name>A0A6A7B057_9PLEO</name>
<comment type="subunit">
    <text evidence="20">The 26S proteasome consists of a 20S proteasome core and two 19S regulatory subunits. The 20S proteasome core is composed of 28 subunits that are arranged in four stacked rings, resulting in a barrel-shaped structure. The two end rings are each formed by seven alpha subunits, and the two central rings are each formed by seven beta subunits. The catalytic chamber with the active sites is on the inside of the barrel.</text>
</comment>
<evidence type="ECO:0000259" key="27">
    <source>
        <dbReference type="PROSITE" id="PS51327"/>
    </source>
</evidence>
<dbReference type="SUPFAM" id="SSF52540">
    <property type="entry name" value="P-loop containing nucleoside triphosphate hydrolases"/>
    <property type="match status" value="1"/>
</dbReference>
<reference evidence="28" key="1">
    <citation type="submission" date="2020-01" db="EMBL/GenBank/DDBJ databases">
        <authorList>
            <consortium name="DOE Joint Genome Institute"/>
            <person name="Haridas S."/>
            <person name="Albert R."/>
            <person name="Binder M."/>
            <person name="Bloem J."/>
            <person name="Labutti K."/>
            <person name="Salamov A."/>
            <person name="Andreopoulos B."/>
            <person name="Baker S.E."/>
            <person name="Barry K."/>
            <person name="Bills G."/>
            <person name="Bluhm B.H."/>
            <person name="Cannon C."/>
            <person name="Castanera R."/>
            <person name="Culley D.E."/>
            <person name="Daum C."/>
            <person name="Ezra D."/>
            <person name="Gonzalez J.B."/>
            <person name="Henrissat B."/>
            <person name="Kuo A."/>
            <person name="Liang C."/>
            <person name="Lipzen A."/>
            <person name="Lutzoni F."/>
            <person name="Magnuson J."/>
            <person name="Mondo S."/>
            <person name="Nolan M."/>
            <person name="Ohm R."/>
            <person name="Pangilinan J."/>
            <person name="Park H.-J."/>
            <person name="Ramirez L."/>
            <person name="Alfaro M."/>
            <person name="Sun H."/>
            <person name="Tritt A."/>
            <person name="Yoshinaga Y."/>
            <person name="Zwiers L.-H."/>
            <person name="Turgeon B.G."/>
            <person name="Goodwin S.B."/>
            <person name="Spatafora J.W."/>
            <person name="Crous P.W."/>
            <person name="Grigoriev I.V."/>
        </authorList>
    </citation>
    <scope>NUCLEOTIDE SEQUENCE</scope>
    <source>
        <strain evidence="28">IPT5</strain>
    </source>
</reference>
<dbReference type="Pfam" id="PF10584">
    <property type="entry name" value="Proteasome_A_N"/>
    <property type="match status" value="1"/>
</dbReference>
<keyword evidence="29" id="KW-1185">Reference proteome</keyword>
<evidence type="ECO:0000256" key="14">
    <source>
        <dbReference type="ARBA" id="ARBA00022884"/>
    </source>
</evidence>
<evidence type="ECO:0000256" key="19">
    <source>
        <dbReference type="ARBA" id="ARBA00025403"/>
    </source>
</evidence>
<evidence type="ECO:0000256" key="7">
    <source>
        <dbReference type="ARBA" id="ARBA00022723"/>
    </source>
</evidence>
<dbReference type="GO" id="GO:0006511">
    <property type="term" value="P:ubiquitin-dependent protein catabolic process"/>
    <property type="evidence" value="ECO:0007669"/>
    <property type="project" value="InterPro"/>
</dbReference>
<dbReference type="InterPro" id="IPR036389">
    <property type="entry name" value="RNase_III_sf"/>
</dbReference>
<evidence type="ECO:0000259" key="24">
    <source>
        <dbReference type="PROSITE" id="PS50142"/>
    </source>
</evidence>
<organism evidence="28 29">
    <name type="scientific">Plenodomus tracheiphilus IPT5</name>
    <dbReference type="NCBI Taxonomy" id="1408161"/>
    <lineage>
        <taxon>Eukaryota</taxon>
        <taxon>Fungi</taxon>
        <taxon>Dikarya</taxon>
        <taxon>Ascomycota</taxon>
        <taxon>Pezizomycotina</taxon>
        <taxon>Dothideomycetes</taxon>
        <taxon>Pleosporomycetidae</taxon>
        <taxon>Pleosporales</taxon>
        <taxon>Pleosporineae</taxon>
        <taxon>Leptosphaeriaceae</taxon>
        <taxon>Plenodomus</taxon>
    </lineage>
</organism>
<dbReference type="CDD" id="cd18802">
    <property type="entry name" value="SF2_C_dicer"/>
    <property type="match status" value="1"/>
</dbReference>
<keyword evidence="10" id="KW-0378">Hydrolase</keyword>
<evidence type="ECO:0000256" key="21">
    <source>
        <dbReference type="PROSITE-ProRule" id="PRU00657"/>
    </source>
</evidence>
<evidence type="ECO:0000256" key="12">
    <source>
        <dbReference type="ARBA" id="ARBA00022840"/>
    </source>
</evidence>
<evidence type="ECO:0000259" key="25">
    <source>
        <dbReference type="PROSITE" id="PS51192"/>
    </source>
</evidence>
<feature type="domain" description="RNase III" evidence="24">
    <location>
        <begin position="1344"/>
        <end position="1520"/>
    </location>
</feature>
<dbReference type="Pfam" id="PF00271">
    <property type="entry name" value="Helicase_C"/>
    <property type="match status" value="1"/>
</dbReference>
<evidence type="ECO:0000256" key="16">
    <source>
        <dbReference type="ARBA" id="ARBA00023118"/>
    </source>
</evidence>
<dbReference type="PROSITE" id="PS51475">
    <property type="entry name" value="PROTEASOME_ALPHA_2"/>
    <property type="match status" value="1"/>
</dbReference>
<proteinExistence type="inferred from homology"/>
<keyword evidence="16" id="KW-0051">Antiviral defense</keyword>
<comment type="cofactor">
    <cofactor evidence="2">
        <name>Mg(2+)</name>
        <dbReference type="ChEBI" id="CHEBI:18420"/>
    </cofactor>
</comment>
<dbReference type="GO" id="GO:0003723">
    <property type="term" value="F:RNA binding"/>
    <property type="evidence" value="ECO:0007669"/>
    <property type="project" value="UniProtKB-UniRule"/>
</dbReference>
<evidence type="ECO:0000256" key="15">
    <source>
        <dbReference type="ARBA" id="ARBA00022942"/>
    </source>
</evidence>
<evidence type="ECO:0000256" key="18">
    <source>
        <dbReference type="ARBA" id="ARBA00023242"/>
    </source>
</evidence>
<dbReference type="GO" id="GO:0019773">
    <property type="term" value="C:proteasome core complex, alpha-subunit complex"/>
    <property type="evidence" value="ECO:0007669"/>
    <property type="project" value="UniProtKB-UniRule"/>
</dbReference>
<dbReference type="SUPFAM" id="SSF56235">
    <property type="entry name" value="N-terminal nucleophile aminohydrolases (Ntn hydrolases)"/>
    <property type="match status" value="1"/>
</dbReference>
<feature type="domain" description="Helicase C-terminal" evidence="26">
    <location>
        <begin position="608"/>
        <end position="783"/>
    </location>
</feature>
<evidence type="ECO:0000256" key="17">
    <source>
        <dbReference type="ARBA" id="ARBA00023211"/>
    </source>
</evidence>
<feature type="domain" description="Dicer dsRNA-binding fold" evidence="27">
    <location>
        <begin position="807"/>
        <end position="901"/>
    </location>
</feature>
<keyword evidence="15 22" id="KW-0647">Proteasome</keyword>
<feature type="region of interest" description="Disordered" evidence="23">
    <location>
        <begin position="144"/>
        <end position="167"/>
    </location>
</feature>
<keyword evidence="9" id="KW-0547">Nucleotide-binding</keyword>
<dbReference type="CDD" id="cd00593">
    <property type="entry name" value="RIBOc"/>
    <property type="match status" value="2"/>
</dbReference>
<dbReference type="GO" id="GO:0030422">
    <property type="term" value="P:siRNA processing"/>
    <property type="evidence" value="ECO:0007669"/>
    <property type="project" value="TreeGrafter"/>
</dbReference>
<accession>A0A6A7B057</accession>
<comment type="subcellular location">
    <subcellularLocation>
        <location evidence="4">Cytoplasm</location>
    </subcellularLocation>
    <subcellularLocation>
        <location evidence="3">Nucleus</location>
    </subcellularLocation>
</comment>
<dbReference type="InterPro" id="IPR011545">
    <property type="entry name" value="DEAD/DEAH_box_helicase_dom"/>
</dbReference>
<evidence type="ECO:0000256" key="11">
    <source>
        <dbReference type="ARBA" id="ARBA00022806"/>
    </source>
</evidence>
<dbReference type="InterPro" id="IPR001353">
    <property type="entry name" value="Proteasome_sua/b"/>
</dbReference>
<evidence type="ECO:0000256" key="2">
    <source>
        <dbReference type="ARBA" id="ARBA00001946"/>
    </source>
</evidence>
<keyword evidence="5" id="KW-0963">Cytoplasm</keyword>
<dbReference type="PROSITE" id="PS51194">
    <property type="entry name" value="HELICASE_CTER"/>
    <property type="match status" value="1"/>
</dbReference>
<dbReference type="SUPFAM" id="SSF69065">
    <property type="entry name" value="RNase III domain-like"/>
    <property type="match status" value="2"/>
</dbReference>
<dbReference type="SMART" id="SM00535">
    <property type="entry name" value="RIBOc"/>
    <property type="match status" value="2"/>
</dbReference>
<dbReference type="SMART" id="SM00948">
    <property type="entry name" value="Proteasome_A_N"/>
    <property type="match status" value="1"/>
</dbReference>
<keyword evidence="13" id="KW-0460">Magnesium</keyword>
<dbReference type="GO" id="GO:0005634">
    <property type="term" value="C:nucleus"/>
    <property type="evidence" value="ECO:0007669"/>
    <property type="project" value="UniProtKB-SubCell"/>
</dbReference>
<evidence type="ECO:0000256" key="22">
    <source>
        <dbReference type="PROSITE-ProRule" id="PRU00808"/>
    </source>
</evidence>
<dbReference type="PROSITE" id="PS51327">
    <property type="entry name" value="DICER_DSRBF"/>
    <property type="match status" value="1"/>
</dbReference>
<keyword evidence="14 21" id="KW-0694">RNA-binding</keyword>
<evidence type="ECO:0000256" key="4">
    <source>
        <dbReference type="ARBA" id="ARBA00004496"/>
    </source>
</evidence>
<dbReference type="PROSITE" id="PS51192">
    <property type="entry name" value="HELICASE_ATP_BIND_1"/>
    <property type="match status" value="1"/>
</dbReference>
<dbReference type="FunFam" id="1.10.1520.10:FF:000032">
    <property type="entry name" value="Dicer-like protein 2"/>
    <property type="match status" value="1"/>
</dbReference>
<keyword evidence="8" id="KW-0677">Repeat</keyword>
<dbReference type="GO" id="GO:0004386">
    <property type="term" value="F:helicase activity"/>
    <property type="evidence" value="ECO:0007669"/>
    <property type="project" value="UniProtKB-KW"/>
</dbReference>
<sequence length="1649" mass="183575">MADRYSFSLTTFSPSGKLVQIEYALNAVNQGVTSLGIKATNGIVLATEKKSSSPLIDSQSSSKVSLITPNIGMVYSGMGPDYRVLVDKARKVSHTGYKRVYNEYPPTRILVQDVARVMQEATQSGGVRPYGVSLLIAGWDDGIEPEAEGKSEEQTSEEKKKVSGKTGGILKGGPSLYQVDPSGSYFPWKATAIGKSATSAKTFLEKRYTEGLELEDAIHIALLTLKETIEGEMNGETVEIGIVGPPEERLLGVEGVEGAVGPRFRKLSPSEVEDYLTNLAIERTRAELEICKPDKLVWFLAPTVTLCEQQYEVFKSHLPGYGIRILSGKDDVDHWTDQDIWDAVLRNVRVVLSTHKVLLDALTHGFVRMSKLALLIFDEAHHCTLKHPAHKIMSDFYKPFVGAESRSNLLPKVLGLSASPVMKAAATKEALEEIEHNLRAITRTPKLHHSELIRFVNKPELVQITYPIPSPSDTFSPLLLALQDSVATYNIRTDPYTLELIKKQQSGYDVTKQLEKLFVNRKTYCNQQLRNLAIKALAIAEELGISAMEWYLHQCVAHCKGVADIASDQQLLDTTVHEKQHLMRILESLPLPKDKSGSSMSLSKLSQKVEILINTLVSEIEICPDFTGLVFIEQRVFVAGLAHILATHPRIQGLFRVGTFVGTSESSKRNANIANFVEPRNQQSTLDDFRTGRTNLILTTSVLEEGIDVLSCNLVLCFERPKNLKSFVQRRGRARKQGSKYIIFTPQVPGSRSSESWQSLEAEMRRAYEDDLRLVQIADERENGEEKDDGREFRVPSTGALLTLDNASQHLYHFCAVSATDSFVDSRPQFEFSDLRTGSITSQVRLPIFIDPSVRKASCLKSWKTERMARKDAAFEAYKALYQVGLVNDNLLPVCQNADSEALGTDRTPSIIEASPLFDPWDHMALSQQHWPYRWYRTLLTLSSSGEQSISFVLFTSILFPISGSEIKLYWNQTRQYLVSCSWLPGMNLAEQEVQTLRSITRNMLYPIFHGRMAENRDDFLCLLGPCDEGGSALNSAALSAWEASMKGQQPLADLVDSGQFVPSTCGLISIPSVSHKFILNTEPSNYSMRSEVPTVWANRFPKRRDFLHPELGDHCQVKPKTRADLLAVTDCTVDNLPIQHSFFALLFPSILHRLECDLIADQLRTTLLAPVSFEPLDLPMVMMALTSSSADDTENYQRLEFFGDCILKFVTSLHLMAANLKEPESFLTQKKGNIVSNGSLARASVAAGLDQYVITKRFTGAKWQPKLLGDMLTVANPPTRRKLSSKLIADVIESLIGASFVVGGFSKAFTCIQTLLPTEDWIPMPEANTMLHVAYEGPAVTGLHTLESLIGHAFSNKTILLDAITHPSYQGPNANWSYNRLEYLGDAVLDFIITKRLYAHNPQLPHKIMHTIRTAMVNASFLAFSMFETTVDEDIVDTTTMQVNVHSRALWQFMRSGSAEVNVARDIALKQHREASDQIIVALKQDARYPWHLLALTEPPKFLSDIVESVLGAIYVDSYGDFATCEAFVQRLGILGSLERILRDGVDCLHPKERLGHLAVNRDVKYIKIDTDEEGVAAARDKYRCQVVVGGVEVGHPVKGLKRLNAETIAASIASRILEIDAEDMFMSCSEGQEFTSDEDGEGTLLDD</sequence>
<feature type="compositionally biased region" description="Basic and acidic residues" evidence="23">
    <location>
        <begin position="147"/>
        <end position="161"/>
    </location>
</feature>
<dbReference type="InterPro" id="IPR001650">
    <property type="entry name" value="Helicase_C-like"/>
</dbReference>
<evidence type="ECO:0000256" key="23">
    <source>
        <dbReference type="SAM" id="MobiDB-lite"/>
    </source>
</evidence>
<dbReference type="PROSITE" id="PS50142">
    <property type="entry name" value="RNASE_3_2"/>
    <property type="match status" value="2"/>
</dbReference>
<dbReference type="GO" id="GO:0005524">
    <property type="term" value="F:ATP binding"/>
    <property type="evidence" value="ECO:0007669"/>
    <property type="project" value="UniProtKB-KW"/>
</dbReference>
<comment type="similarity">
    <text evidence="21">Belongs to the helicase family. Dicer subfamily.</text>
</comment>
<dbReference type="GO" id="GO:0051607">
    <property type="term" value="P:defense response to virus"/>
    <property type="evidence" value="ECO:0007669"/>
    <property type="project" value="UniProtKB-KW"/>
</dbReference>
<dbReference type="GO" id="GO:0004525">
    <property type="term" value="F:ribonuclease III activity"/>
    <property type="evidence" value="ECO:0007669"/>
    <property type="project" value="InterPro"/>
</dbReference>
<evidence type="ECO:0000256" key="13">
    <source>
        <dbReference type="ARBA" id="ARBA00022842"/>
    </source>
</evidence>
<dbReference type="PANTHER" id="PTHR14950:SF37">
    <property type="entry name" value="ENDORIBONUCLEASE DICER"/>
    <property type="match status" value="1"/>
</dbReference>
<dbReference type="GO" id="GO:0050688">
    <property type="term" value="P:regulation of defense response to virus"/>
    <property type="evidence" value="ECO:0007669"/>
    <property type="project" value="UniProtKB-KW"/>
</dbReference>
<evidence type="ECO:0000313" key="28">
    <source>
        <dbReference type="EMBL" id="KAF2847785.1"/>
    </source>
</evidence>
<evidence type="ECO:0000259" key="26">
    <source>
        <dbReference type="PROSITE" id="PS51194"/>
    </source>
</evidence>
<dbReference type="Gene3D" id="3.40.50.300">
    <property type="entry name" value="P-loop containing nucleotide triphosphate hydrolases"/>
    <property type="match status" value="2"/>
</dbReference>
<evidence type="ECO:0000256" key="9">
    <source>
        <dbReference type="ARBA" id="ARBA00022741"/>
    </source>
</evidence>
<dbReference type="SMART" id="SM00487">
    <property type="entry name" value="DEXDc"/>
    <property type="match status" value="1"/>
</dbReference>
<dbReference type="InterPro" id="IPR023332">
    <property type="entry name" value="Proteasome_alpha-type"/>
</dbReference>
<dbReference type="InterPro" id="IPR027417">
    <property type="entry name" value="P-loop_NTPase"/>
</dbReference>
<feature type="domain" description="Helicase ATP-binding" evidence="25">
    <location>
        <begin position="295"/>
        <end position="438"/>
    </location>
</feature>
<dbReference type="CDD" id="cd03750">
    <property type="entry name" value="proteasome_alpha_type_2"/>
    <property type="match status" value="1"/>
</dbReference>
<dbReference type="InterPro" id="IPR038248">
    <property type="entry name" value="Dicer_dimer_sf"/>
</dbReference>
<keyword evidence="18" id="KW-0539">Nucleus</keyword>
<evidence type="ECO:0000256" key="3">
    <source>
        <dbReference type="ARBA" id="ARBA00004123"/>
    </source>
</evidence>
<dbReference type="InterPro" id="IPR014001">
    <property type="entry name" value="Helicase_ATP-bd"/>
</dbReference>
<dbReference type="Pfam" id="PF00227">
    <property type="entry name" value="Proteasome"/>
    <property type="match status" value="2"/>
</dbReference>
<dbReference type="InterPro" id="IPR029055">
    <property type="entry name" value="Ntn_hydrolases_N"/>
</dbReference>
<feature type="domain" description="RNase III" evidence="24">
    <location>
        <begin position="1161"/>
        <end position="1305"/>
    </location>
</feature>
<evidence type="ECO:0000256" key="20">
    <source>
        <dbReference type="ARBA" id="ARBA00026071"/>
    </source>
</evidence>
<comment type="similarity">
    <text evidence="22">Belongs to the peptidase T1A family.</text>
</comment>
<evidence type="ECO:0000256" key="8">
    <source>
        <dbReference type="ARBA" id="ARBA00022737"/>
    </source>
</evidence>
<keyword evidence="17" id="KW-0464">Manganese</keyword>
<keyword evidence="7" id="KW-0479">Metal-binding</keyword>
<dbReference type="PROSITE" id="PS00388">
    <property type="entry name" value="PROTEASOME_ALPHA_1"/>
    <property type="match status" value="1"/>
</dbReference>
<dbReference type="FunFam" id="3.60.20.10:FF:000048">
    <property type="entry name" value="Proteasome subunit alpha type-2"/>
    <property type="match status" value="1"/>
</dbReference>
<dbReference type="SMART" id="SM00490">
    <property type="entry name" value="HELICc"/>
    <property type="match status" value="1"/>
</dbReference>
<keyword evidence="6" id="KW-0930">Antiviral protein</keyword>
<evidence type="ECO:0000256" key="6">
    <source>
        <dbReference type="ARBA" id="ARBA00022721"/>
    </source>
</evidence>
<dbReference type="InterPro" id="IPR005034">
    <property type="entry name" value="Dicer_dimerisation"/>
</dbReference>
<dbReference type="Gene3D" id="3.60.20.10">
    <property type="entry name" value="Glutamine Phosphoribosylpyrophosphate, subunit 1, domain 1"/>
    <property type="match status" value="1"/>
</dbReference>
<gene>
    <name evidence="28" type="ORF">T440DRAFT_520669</name>
</gene>
<dbReference type="Pfam" id="PF00636">
    <property type="entry name" value="Ribonuclease_3"/>
    <property type="match status" value="2"/>
</dbReference>
<protein>
    <submittedName>
        <fullName evidence="28">Dicer-like protein-like protein 2</fullName>
    </submittedName>
</protein>
<dbReference type="OrthoDB" id="416741at2759"/>